<gene>
    <name evidence="2" type="ORF">Zmor_018068</name>
</gene>
<dbReference type="EMBL" id="JALNTZ010000005">
    <property type="protein sequence ID" value="KAJ3652071.1"/>
    <property type="molecule type" value="Genomic_DNA"/>
</dbReference>
<evidence type="ECO:0000313" key="2">
    <source>
        <dbReference type="EMBL" id="KAJ3652071.1"/>
    </source>
</evidence>
<evidence type="ECO:0000256" key="1">
    <source>
        <dbReference type="SAM" id="MobiDB-lite"/>
    </source>
</evidence>
<evidence type="ECO:0000313" key="3">
    <source>
        <dbReference type="Proteomes" id="UP001168821"/>
    </source>
</evidence>
<dbReference type="AlphaFoldDB" id="A0AA38MDH8"/>
<accession>A0AA38MDH8</accession>
<comment type="caution">
    <text evidence="2">The sequence shown here is derived from an EMBL/GenBank/DDBJ whole genome shotgun (WGS) entry which is preliminary data.</text>
</comment>
<organism evidence="2 3">
    <name type="scientific">Zophobas morio</name>
    <dbReference type="NCBI Taxonomy" id="2755281"/>
    <lineage>
        <taxon>Eukaryota</taxon>
        <taxon>Metazoa</taxon>
        <taxon>Ecdysozoa</taxon>
        <taxon>Arthropoda</taxon>
        <taxon>Hexapoda</taxon>
        <taxon>Insecta</taxon>
        <taxon>Pterygota</taxon>
        <taxon>Neoptera</taxon>
        <taxon>Endopterygota</taxon>
        <taxon>Coleoptera</taxon>
        <taxon>Polyphaga</taxon>
        <taxon>Cucujiformia</taxon>
        <taxon>Tenebrionidae</taxon>
        <taxon>Zophobas</taxon>
    </lineage>
</organism>
<protein>
    <submittedName>
        <fullName evidence="2">Uncharacterized protein</fullName>
    </submittedName>
</protein>
<feature type="region of interest" description="Disordered" evidence="1">
    <location>
        <begin position="21"/>
        <end position="40"/>
    </location>
</feature>
<proteinExistence type="predicted"/>
<keyword evidence="3" id="KW-1185">Reference proteome</keyword>
<sequence length="148" mass="17560">MSLVRRVKSFSIKKSTSTEELKSNVSFRSGPRRKKNLSKEKSVSMEYIPIHIELEKSELFNKQKWKREEEEQKKNREQVLLSPRSAQTQLKLKKRKSVSFDEARFSKCIAEFDESDIRLRRFENSERWDRRGSRYNTVAVVKVSLGIC</sequence>
<reference evidence="2" key="1">
    <citation type="journal article" date="2023" name="G3 (Bethesda)">
        <title>Whole genome assemblies of Zophobas morio and Tenebrio molitor.</title>
        <authorList>
            <person name="Kaur S."/>
            <person name="Stinson S.A."/>
            <person name="diCenzo G.C."/>
        </authorList>
    </citation>
    <scope>NUCLEOTIDE SEQUENCE</scope>
    <source>
        <strain evidence="2">QUZm001</strain>
    </source>
</reference>
<dbReference type="Proteomes" id="UP001168821">
    <property type="component" value="Unassembled WGS sequence"/>
</dbReference>
<name>A0AA38MDH8_9CUCU</name>